<dbReference type="RefSeq" id="WP_159456083.1">
    <property type="nucleotide sequence ID" value="NZ_FUWZ01000003.1"/>
</dbReference>
<keyword evidence="3" id="KW-1185">Reference proteome</keyword>
<keyword evidence="1" id="KW-0812">Transmembrane</keyword>
<gene>
    <name evidence="2" type="ORF">SAMN04488128_103204</name>
</gene>
<proteinExistence type="predicted"/>
<evidence type="ECO:0000256" key="1">
    <source>
        <dbReference type="SAM" id="Phobius"/>
    </source>
</evidence>
<name>A0A1T4SP52_9BACT</name>
<reference evidence="3" key="1">
    <citation type="submission" date="2017-02" db="EMBL/GenBank/DDBJ databases">
        <authorList>
            <person name="Varghese N."/>
            <person name="Submissions S."/>
        </authorList>
    </citation>
    <scope>NUCLEOTIDE SEQUENCE [LARGE SCALE GENOMIC DNA]</scope>
    <source>
        <strain evidence="3">DSM 22224</strain>
    </source>
</reference>
<dbReference type="STRING" id="634771.SAMN04488128_103204"/>
<dbReference type="EMBL" id="FUWZ01000003">
    <property type="protein sequence ID" value="SKA30019.1"/>
    <property type="molecule type" value="Genomic_DNA"/>
</dbReference>
<sequence>MKPLYQTPTGFTVMVANLVVWFTLAIIHKDANYALLGIMTNSVIAALHFLISKKA</sequence>
<evidence type="ECO:0000313" key="2">
    <source>
        <dbReference type="EMBL" id="SKA30019.1"/>
    </source>
</evidence>
<keyword evidence="1" id="KW-0472">Membrane</keyword>
<dbReference type="Proteomes" id="UP000190367">
    <property type="component" value="Unassembled WGS sequence"/>
</dbReference>
<feature type="transmembrane region" description="Helical" evidence="1">
    <location>
        <begin position="33"/>
        <end position="51"/>
    </location>
</feature>
<organism evidence="2 3">
    <name type="scientific">Chitinophaga eiseniae</name>
    <dbReference type="NCBI Taxonomy" id="634771"/>
    <lineage>
        <taxon>Bacteria</taxon>
        <taxon>Pseudomonadati</taxon>
        <taxon>Bacteroidota</taxon>
        <taxon>Chitinophagia</taxon>
        <taxon>Chitinophagales</taxon>
        <taxon>Chitinophagaceae</taxon>
        <taxon>Chitinophaga</taxon>
    </lineage>
</organism>
<keyword evidence="1" id="KW-1133">Transmembrane helix</keyword>
<feature type="transmembrane region" description="Helical" evidence="1">
    <location>
        <begin position="7"/>
        <end position="27"/>
    </location>
</feature>
<protein>
    <submittedName>
        <fullName evidence="2">Uncharacterized protein</fullName>
    </submittedName>
</protein>
<dbReference type="AlphaFoldDB" id="A0A1T4SP52"/>
<accession>A0A1T4SP52</accession>
<evidence type="ECO:0000313" key="3">
    <source>
        <dbReference type="Proteomes" id="UP000190367"/>
    </source>
</evidence>